<sequence length="232" mass="25073">MDYAVIISAIVLGLSVLATGAKFIDWFLHSDPRTMVRTIRWMLLLLVIAAIPLLVMMILREQYAGAMLLGAAMIVVPTFLKWRAILVPLRAAFGLFRTKPPPFEMPPVWQDPAPPDPRALQHAAALLEAYLKQVAPAASSPRQISGPADDDDDGAMTVKEALDVLGLPEGADVASVHVAHRRLMRGADPDAGGSPYLAARIDEARDVLVGALRRRSKPAALEAPGRPRLLKG</sequence>
<name>A0ABS6IF24_9HYPH</name>
<evidence type="ECO:0008006" key="6">
    <source>
        <dbReference type="Google" id="ProtNLM"/>
    </source>
</evidence>
<keyword evidence="1 3" id="KW-0812">Transmembrane</keyword>
<dbReference type="EMBL" id="JAHOPB010000001">
    <property type="protein sequence ID" value="MBU8873203.1"/>
    <property type="molecule type" value="Genomic_DNA"/>
</dbReference>
<evidence type="ECO:0000313" key="5">
    <source>
        <dbReference type="Proteomes" id="UP000727907"/>
    </source>
</evidence>
<dbReference type="PANTHER" id="PTHR12763:SF28">
    <property type="entry name" value="GEO10507P1-RELATED"/>
    <property type="match status" value="1"/>
</dbReference>
<reference evidence="4 5" key="1">
    <citation type="submission" date="2021-06" db="EMBL/GenBank/DDBJ databases">
        <authorList>
            <person name="Lee D.H."/>
        </authorList>
    </citation>
    <scope>NUCLEOTIDE SEQUENCE [LARGE SCALE GENOMIC DNA]</scope>
    <source>
        <strain evidence="4 5">MMS21-HV4-11</strain>
    </source>
</reference>
<evidence type="ECO:0000256" key="2">
    <source>
        <dbReference type="ARBA" id="ARBA00022989"/>
    </source>
</evidence>
<evidence type="ECO:0000313" key="4">
    <source>
        <dbReference type="EMBL" id="MBU8873203.1"/>
    </source>
</evidence>
<dbReference type="PANTHER" id="PTHR12763">
    <property type="match status" value="1"/>
</dbReference>
<evidence type="ECO:0000256" key="3">
    <source>
        <dbReference type="SAM" id="Phobius"/>
    </source>
</evidence>
<organism evidence="4 5">
    <name type="scientific">Reyranella humidisoli</name>
    <dbReference type="NCBI Taxonomy" id="2849149"/>
    <lineage>
        <taxon>Bacteria</taxon>
        <taxon>Pseudomonadati</taxon>
        <taxon>Pseudomonadota</taxon>
        <taxon>Alphaproteobacteria</taxon>
        <taxon>Hyphomicrobiales</taxon>
        <taxon>Reyranellaceae</taxon>
        <taxon>Reyranella</taxon>
    </lineage>
</organism>
<feature type="transmembrane region" description="Helical" evidence="3">
    <location>
        <begin position="39"/>
        <end position="57"/>
    </location>
</feature>
<keyword evidence="2 3" id="KW-1133">Transmembrane helix</keyword>
<dbReference type="Proteomes" id="UP000727907">
    <property type="component" value="Unassembled WGS sequence"/>
</dbReference>
<feature type="transmembrane region" description="Helical" evidence="3">
    <location>
        <begin position="63"/>
        <end position="80"/>
    </location>
</feature>
<keyword evidence="3" id="KW-0472">Membrane</keyword>
<accession>A0ABS6IF24</accession>
<keyword evidence="5" id="KW-1185">Reference proteome</keyword>
<protein>
    <recommendedName>
        <fullName evidence="6">J domain-containing protein</fullName>
    </recommendedName>
</protein>
<comment type="caution">
    <text evidence="4">The sequence shown here is derived from an EMBL/GenBank/DDBJ whole genome shotgun (WGS) entry which is preliminary data.</text>
</comment>
<proteinExistence type="predicted"/>
<dbReference type="RefSeq" id="WP_216957462.1">
    <property type="nucleotide sequence ID" value="NZ_JAHOPB010000001.1"/>
</dbReference>
<gene>
    <name evidence="4" type="ORF">KQ910_05480</name>
</gene>
<evidence type="ECO:0000256" key="1">
    <source>
        <dbReference type="ARBA" id="ARBA00022692"/>
    </source>
</evidence>
<feature type="transmembrane region" description="Helical" evidence="3">
    <location>
        <begin position="6"/>
        <end position="27"/>
    </location>
</feature>